<dbReference type="WBParaSite" id="ACRNAN_scaffold29259.g18040.t1">
    <property type="protein sequence ID" value="ACRNAN_scaffold29259.g18040.t1"/>
    <property type="gene ID" value="ACRNAN_scaffold29259.g18040"/>
</dbReference>
<accession>A0A914DKX6</accession>
<sequence length="32" mass="3778">FENLDQEKINKSVDDWMRRLDAVIEADGGHFE</sequence>
<keyword evidence="1" id="KW-1185">Reference proteome</keyword>
<dbReference type="InterPro" id="IPR036397">
    <property type="entry name" value="RNaseH_sf"/>
</dbReference>
<proteinExistence type="predicted"/>
<evidence type="ECO:0000313" key="1">
    <source>
        <dbReference type="Proteomes" id="UP000887540"/>
    </source>
</evidence>
<name>A0A914DKX6_9BILA</name>
<dbReference type="AlphaFoldDB" id="A0A914DKX6"/>
<dbReference type="Proteomes" id="UP000887540">
    <property type="component" value="Unplaced"/>
</dbReference>
<dbReference type="GO" id="GO:0003676">
    <property type="term" value="F:nucleic acid binding"/>
    <property type="evidence" value="ECO:0007669"/>
    <property type="project" value="InterPro"/>
</dbReference>
<organism evidence="1 2">
    <name type="scientific">Acrobeloides nanus</name>
    <dbReference type="NCBI Taxonomy" id="290746"/>
    <lineage>
        <taxon>Eukaryota</taxon>
        <taxon>Metazoa</taxon>
        <taxon>Ecdysozoa</taxon>
        <taxon>Nematoda</taxon>
        <taxon>Chromadorea</taxon>
        <taxon>Rhabditida</taxon>
        <taxon>Tylenchina</taxon>
        <taxon>Cephalobomorpha</taxon>
        <taxon>Cephaloboidea</taxon>
        <taxon>Cephalobidae</taxon>
        <taxon>Acrobeloides</taxon>
    </lineage>
</organism>
<dbReference type="Gene3D" id="3.30.420.10">
    <property type="entry name" value="Ribonuclease H-like superfamily/Ribonuclease H"/>
    <property type="match status" value="1"/>
</dbReference>
<protein>
    <submittedName>
        <fullName evidence="2">Uncharacterized protein</fullName>
    </submittedName>
</protein>
<evidence type="ECO:0000313" key="2">
    <source>
        <dbReference type="WBParaSite" id="ACRNAN_scaffold29259.g18040.t1"/>
    </source>
</evidence>
<reference evidence="2" key="1">
    <citation type="submission" date="2022-11" db="UniProtKB">
        <authorList>
            <consortium name="WormBaseParasite"/>
        </authorList>
    </citation>
    <scope>IDENTIFICATION</scope>
</reference>